<sequence length="214" mass="22751">MGNREDLLAGARRCLEEKGWARTTVRDISAASGGVSMAAIGYHFGSREALLNAALIQAIDEWGTETGRTLAAYGDPDSTAAEQYEAMWSQMIESFTAHRKLWLASVEALLQAEHSPELREYLAGSQQEGRRGLAATLRGVPEDELQDSTVRTLGSVQMALLSGVMVQWLTDPEWSPSGPEVLEGLRAIVAGIGPAGGRAPDESGTTGVPDSPGV</sequence>
<dbReference type="PANTHER" id="PTHR30055:SF219">
    <property type="entry name" value="TRANSCRIPTIONAL REGULATORY PROTEIN"/>
    <property type="match status" value="1"/>
</dbReference>
<evidence type="ECO:0000313" key="5">
    <source>
        <dbReference type="EMBL" id="SFK00691.1"/>
    </source>
</evidence>
<dbReference type="GO" id="GO:0003700">
    <property type="term" value="F:DNA-binding transcription factor activity"/>
    <property type="evidence" value="ECO:0007669"/>
    <property type="project" value="TreeGrafter"/>
</dbReference>
<dbReference type="Pfam" id="PF17940">
    <property type="entry name" value="TetR_C_31"/>
    <property type="match status" value="1"/>
</dbReference>
<dbReference type="PROSITE" id="PS50977">
    <property type="entry name" value="HTH_TETR_2"/>
    <property type="match status" value="1"/>
</dbReference>
<accession>A0A1I3W2P2</accession>
<proteinExistence type="predicted"/>
<gene>
    <name evidence="5" type="ORF">SAMN05216275_11599</name>
</gene>
<dbReference type="InterPro" id="IPR009057">
    <property type="entry name" value="Homeodomain-like_sf"/>
</dbReference>
<dbReference type="InterPro" id="IPR036271">
    <property type="entry name" value="Tet_transcr_reg_TetR-rel_C_sf"/>
</dbReference>
<dbReference type="InterPro" id="IPR001647">
    <property type="entry name" value="HTH_TetR"/>
</dbReference>
<evidence type="ECO:0000256" key="3">
    <source>
        <dbReference type="SAM" id="MobiDB-lite"/>
    </source>
</evidence>
<feature type="domain" description="HTH tetR-type" evidence="4">
    <location>
        <begin position="1"/>
        <end position="62"/>
    </location>
</feature>
<feature type="DNA-binding region" description="H-T-H motif" evidence="2">
    <location>
        <begin position="25"/>
        <end position="44"/>
    </location>
</feature>
<organism evidence="5 6">
    <name type="scientific">Streptosporangium canum</name>
    <dbReference type="NCBI Taxonomy" id="324952"/>
    <lineage>
        <taxon>Bacteria</taxon>
        <taxon>Bacillati</taxon>
        <taxon>Actinomycetota</taxon>
        <taxon>Actinomycetes</taxon>
        <taxon>Streptosporangiales</taxon>
        <taxon>Streptosporangiaceae</taxon>
        <taxon>Streptosporangium</taxon>
    </lineage>
</organism>
<keyword evidence="1 2" id="KW-0238">DNA-binding</keyword>
<dbReference type="RefSeq" id="WP_093888924.1">
    <property type="nucleotide sequence ID" value="NZ_FOQY01000015.1"/>
</dbReference>
<dbReference type="EMBL" id="FOQY01000015">
    <property type="protein sequence ID" value="SFK00691.1"/>
    <property type="molecule type" value="Genomic_DNA"/>
</dbReference>
<evidence type="ECO:0000259" key="4">
    <source>
        <dbReference type="PROSITE" id="PS50977"/>
    </source>
</evidence>
<name>A0A1I3W2P2_9ACTN</name>
<dbReference type="PANTHER" id="PTHR30055">
    <property type="entry name" value="HTH-TYPE TRANSCRIPTIONAL REGULATOR RUTR"/>
    <property type="match status" value="1"/>
</dbReference>
<dbReference type="GO" id="GO:0000976">
    <property type="term" value="F:transcription cis-regulatory region binding"/>
    <property type="evidence" value="ECO:0007669"/>
    <property type="project" value="TreeGrafter"/>
</dbReference>
<keyword evidence="6" id="KW-1185">Reference proteome</keyword>
<dbReference type="AlphaFoldDB" id="A0A1I3W2P2"/>
<evidence type="ECO:0000313" key="6">
    <source>
        <dbReference type="Proteomes" id="UP000199111"/>
    </source>
</evidence>
<protein>
    <submittedName>
        <fullName evidence="5">Transcriptional regulator, TetR family</fullName>
    </submittedName>
</protein>
<dbReference type="Pfam" id="PF00440">
    <property type="entry name" value="TetR_N"/>
    <property type="match status" value="1"/>
</dbReference>
<evidence type="ECO:0000256" key="1">
    <source>
        <dbReference type="ARBA" id="ARBA00023125"/>
    </source>
</evidence>
<feature type="region of interest" description="Disordered" evidence="3">
    <location>
        <begin position="193"/>
        <end position="214"/>
    </location>
</feature>
<evidence type="ECO:0000256" key="2">
    <source>
        <dbReference type="PROSITE-ProRule" id="PRU00335"/>
    </source>
</evidence>
<dbReference type="GeneID" id="96300200"/>
<dbReference type="InterPro" id="IPR041583">
    <property type="entry name" value="TetR_C_31"/>
</dbReference>
<dbReference type="SUPFAM" id="SSF48498">
    <property type="entry name" value="Tetracyclin repressor-like, C-terminal domain"/>
    <property type="match status" value="1"/>
</dbReference>
<dbReference type="Gene3D" id="1.10.357.10">
    <property type="entry name" value="Tetracycline Repressor, domain 2"/>
    <property type="match status" value="1"/>
</dbReference>
<dbReference type="Proteomes" id="UP000199111">
    <property type="component" value="Unassembled WGS sequence"/>
</dbReference>
<dbReference type="SUPFAM" id="SSF46689">
    <property type="entry name" value="Homeodomain-like"/>
    <property type="match status" value="1"/>
</dbReference>
<reference evidence="6" key="1">
    <citation type="submission" date="2016-10" db="EMBL/GenBank/DDBJ databases">
        <authorList>
            <person name="Varghese N."/>
            <person name="Submissions S."/>
        </authorList>
    </citation>
    <scope>NUCLEOTIDE SEQUENCE [LARGE SCALE GENOMIC DNA]</scope>
    <source>
        <strain evidence="6">CGMCC 4.2126</strain>
    </source>
</reference>
<dbReference type="InterPro" id="IPR050109">
    <property type="entry name" value="HTH-type_TetR-like_transc_reg"/>
</dbReference>